<dbReference type="NCBIfam" id="TIGR03160">
    <property type="entry name" value="cobT_DBIPRT"/>
    <property type="match status" value="1"/>
</dbReference>
<dbReference type="InterPro" id="IPR023195">
    <property type="entry name" value="Nict_dMeBzImd_PRibTrfase_N"/>
</dbReference>
<dbReference type="InterPro" id="IPR036087">
    <property type="entry name" value="Nict_dMeBzImd_PRibTrfase_sf"/>
</dbReference>
<dbReference type="Pfam" id="PF02277">
    <property type="entry name" value="DBI_PRT"/>
    <property type="match status" value="1"/>
</dbReference>
<sequence length="361" mass="36122">MTSEQLTSEQLLDRTIAAIEPVSAQVRAEAEDFQLGLTKPPHSLGELEDLGVRLCAIAGECPPPLPAPAFVAVFAGDHGVQDHRVSPWPQAITYEMGANMAAGGAAVSVLSRHAGADLTVYNVGALTDLPEGPHIVNCALARGTADLSQGPAMTREQTLDALGIGITAAAEAAASGHKAIVPGELGIANTTPAAALIAAYTGADVELVTGRGSGADDEMLARKVAAIRSGLAVNQVDQLDALGVLAAVGGFEHAAMAGSMLGGAAAGLPVVIDGVIAASAALAAVRLCPNAQGYLFAGHRGAEPGIGVALEALELSAILQLGMCLGEGSGAVTALPVLVAAAKIMREMATFESAGVSSEHD</sequence>
<dbReference type="STRING" id="64702.SAMN05443377_13317"/>
<dbReference type="PANTHER" id="PTHR43463">
    <property type="entry name" value="NICOTINATE-NUCLEOTIDE--DIMETHYLBENZIMIDAZOLE PHOSPHORIBOSYLTRANSFERASE"/>
    <property type="match status" value="1"/>
</dbReference>
<dbReference type="UniPathway" id="UPA00061">
    <property type="reaction ID" value="UER00516"/>
</dbReference>
<proteinExistence type="inferred from homology"/>
<dbReference type="GO" id="GO:0008939">
    <property type="term" value="F:nicotinate-nucleotide-dimethylbenzimidazole phosphoribosyltransferase activity"/>
    <property type="evidence" value="ECO:0007669"/>
    <property type="project" value="UniProtKB-UniRule"/>
</dbReference>
<comment type="similarity">
    <text evidence="3 11">Belongs to the CobT family.</text>
</comment>
<dbReference type="GO" id="GO:0009236">
    <property type="term" value="P:cobalamin biosynthetic process"/>
    <property type="evidence" value="ECO:0007669"/>
    <property type="project" value="UniProtKB-UniRule"/>
</dbReference>
<evidence type="ECO:0000313" key="12">
    <source>
        <dbReference type="EMBL" id="SES02780.1"/>
    </source>
</evidence>
<evidence type="ECO:0000256" key="7">
    <source>
        <dbReference type="ARBA" id="ARBA00022676"/>
    </source>
</evidence>
<feature type="active site" description="Proton acceptor" evidence="11">
    <location>
        <position position="327"/>
    </location>
</feature>
<comment type="catalytic activity">
    <reaction evidence="10 11">
        <text>5,6-dimethylbenzimidazole + nicotinate beta-D-ribonucleotide = alpha-ribazole 5'-phosphate + nicotinate + H(+)</text>
        <dbReference type="Rhea" id="RHEA:11196"/>
        <dbReference type="ChEBI" id="CHEBI:15378"/>
        <dbReference type="ChEBI" id="CHEBI:15890"/>
        <dbReference type="ChEBI" id="CHEBI:32544"/>
        <dbReference type="ChEBI" id="CHEBI:57502"/>
        <dbReference type="ChEBI" id="CHEBI:57918"/>
        <dbReference type="EC" id="2.4.2.21"/>
    </reaction>
</comment>
<evidence type="ECO:0000256" key="8">
    <source>
        <dbReference type="ARBA" id="ARBA00022679"/>
    </source>
</evidence>
<dbReference type="AlphaFoldDB" id="A0A1H9TZF1"/>
<evidence type="ECO:0000313" key="13">
    <source>
        <dbReference type="Proteomes" id="UP000198815"/>
    </source>
</evidence>
<dbReference type="EC" id="2.4.2.21" evidence="4 11"/>
<dbReference type="Gene3D" id="1.10.1610.10">
    <property type="match status" value="1"/>
</dbReference>
<dbReference type="RefSeq" id="WP_091971318.1">
    <property type="nucleotide sequence ID" value="NZ_FOGZ01000033.1"/>
</dbReference>
<dbReference type="Proteomes" id="UP000198815">
    <property type="component" value="Unassembled WGS sequence"/>
</dbReference>
<evidence type="ECO:0000256" key="10">
    <source>
        <dbReference type="ARBA" id="ARBA00047340"/>
    </source>
</evidence>
<reference evidence="13" key="1">
    <citation type="submission" date="2016-10" db="EMBL/GenBank/DDBJ databases">
        <authorList>
            <person name="Varghese N."/>
            <person name="Submissions S."/>
        </authorList>
    </citation>
    <scope>NUCLEOTIDE SEQUENCE [LARGE SCALE GENOMIC DNA]</scope>
    <source>
        <strain evidence="13">DSM 16859</strain>
    </source>
</reference>
<evidence type="ECO:0000256" key="1">
    <source>
        <dbReference type="ARBA" id="ARBA00002197"/>
    </source>
</evidence>
<dbReference type="EMBL" id="FOGZ01000033">
    <property type="protein sequence ID" value="SES02780.1"/>
    <property type="molecule type" value="Genomic_DNA"/>
</dbReference>
<dbReference type="InterPro" id="IPR017846">
    <property type="entry name" value="Nict_dMeBzImd_PRibTrfase_bact"/>
</dbReference>
<protein>
    <recommendedName>
        <fullName evidence="5 11">Nicotinate-nucleotide--dimethylbenzimidazole phosphoribosyltransferase</fullName>
        <shortName evidence="11">NN:DBI PRT</shortName>
        <ecNumber evidence="4 11">2.4.2.21</ecNumber>
    </recommendedName>
    <alternativeName>
        <fullName evidence="9 11">N(1)-alpha-phosphoribosyltransferase</fullName>
    </alternativeName>
</protein>
<dbReference type="OrthoDB" id="9773807at2"/>
<evidence type="ECO:0000256" key="2">
    <source>
        <dbReference type="ARBA" id="ARBA00005049"/>
    </source>
</evidence>
<evidence type="ECO:0000256" key="9">
    <source>
        <dbReference type="ARBA" id="ARBA00030686"/>
    </source>
</evidence>
<dbReference type="InterPro" id="IPR003200">
    <property type="entry name" value="Nict_dMeBzImd_PRibTrfase"/>
</dbReference>
<gene>
    <name evidence="11" type="primary">cobT</name>
    <name evidence="12" type="ORF">SAMN05443377_13317</name>
</gene>
<dbReference type="NCBIfam" id="NF000996">
    <property type="entry name" value="PRK00105.1"/>
    <property type="match status" value="1"/>
</dbReference>
<comment type="pathway">
    <text evidence="2 11">Nucleoside biosynthesis; alpha-ribazole biosynthesis; alpha-ribazole from 5,6-dimethylbenzimidazole: step 1/2.</text>
</comment>
<comment type="function">
    <text evidence="1 11">Catalyzes the synthesis of alpha-ribazole-5'-phosphate from nicotinate mononucleotide (NAMN) and 5,6-dimethylbenzimidazole (DMB).</text>
</comment>
<accession>A0A1H9TZF1</accession>
<dbReference type="PANTHER" id="PTHR43463:SF1">
    <property type="entry name" value="NICOTINATE-NUCLEOTIDE--DIMETHYLBENZIMIDAZOLE PHOSPHORIBOSYLTRANSFERASE"/>
    <property type="match status" value="1"/>
</dbReference>
<keyword evidence="8 11" id="KW-0808">Transferase</keyword>
<dbReference type="SUPFAM" id="SSF52733">
    <property type="entry name" value="Nicotinate mononucleotide:5,6-dimethylbenzimidazole phosphoribosyltransferase (CobT)"/>
    <property type="match status" value="1"/>
</dbReference>
<evidence type="ECO:0000256" key="6">
    <source>
        <dbReference type="ARBA" id="ARBA00022573"/>
    </source>
</evidence>
<evidence type="ECO:0000256" key="11">
    <source>
        <dbReference type="HAMAP-Rule" id="MF_00230"/>
    </source>
</evidence>
<dbReference type="Gene3D" id="3.40.50.10210">
    <property type="match status" value="1"/>
</dbReference>
<evidence type="ECO:0000256" key="3">
    <source>
        <dbReference type="ARBA" id="ARBA00007110"/>
    </source>
</evidence>
<name>A0A1H9TZF1_9ACTN</name>
<evidence type="ECO:0000256" key="5">
    <source>
        <dbReference type="ARBA" id="ARBA00015486"/>
    </source>
</evidence>
<dbReference type="CDD" id="cd02439">
    <property type="entry name" value="DMB-PRT_CobT"/>
    <property type="match status" value="1"/>
</dbReference>
<keyword evidence="7 11" id="KW-0328">Glycosyltransferase</keyword>
<dbReference type="HAMAP" id="MF_00230">
    <property type="entry name" value="CobT"/>
    <property type="match status" value="1"/>
</dbReference>
<dbReference type="FunFam" id="3.40.50.10210:FF:000001">
    <property type="entry name" value="Nicotinate-nucleotide--dimethylbenzimidazole phosphoribosyltransferase"/>
    <property type="match status" value="1"/>
</dbReference>
<keyword evidence="6 11" id="KW-0169">Cobalamin biosynthesis</keyword>
<evidence type="ECO:0000256" key="4">
    <source>
        <dbReference type="ARBA" id="ARBA00011991"/>
    </source>
</evidence>
<keyword evidence="13" id="KW-1185">Reference proteome</keyword>
<organism evidence="12 13">
    <name type="scientific">Propionibacterium cyclohexanicum</name>
    <dbReference type="NCBI Taxonomy" id="64702"/>
    <lineage>
        <taxon>Bacteria</taxon>
        <taxon>Bacillati</taxon>
        <taxon>Actinomycetota</taxon>
        <taxon>Actinomycetes</taxon>
        <taxon>Propionibacteriales</taxon>
        <taxon>Propionibacteriaceae</taxon>
        <taxon>Propionibacterium</taxon>
    </lineage>
</organism>